<dbReference type="PROSITE" id="PS51482">
    <property type="entry name" value="DEGV"/>
    <property type="match status" value="1"/>
</dbReference>
<dbReference type="Proteomes" id="UP000281955">
    <property type="component" value="Unassembled WGS sequence"/>
</dbReference>
<dbReference type="Gene3D" id="3.40.50.10170">
    <property type="match status" value="1"/>
</dbReference>
<dbReference type="PANTHER" id="PTHR33434">
    <property type="entry name" value="DEGV DOMAIN-CONTAINING PROTEIN DR_1986-RELATED"/>
    <property type="match status" value="1"/>
</dbReference>
<dbReference type="Gene3D" id="3.30.1180.10">
    <property type="match status" value="1"/>
</dbReference>
<dbReference type="InterPro" id="IPR003797">
    <property type="entry name" value="DegV"/>
</dbReference>
<dbReference type="GO" id="GO:0008289">
    <property type="term" value="F:lipid binding"/>
    <property type="evidence" value="ECO:0007669"/>
    <property type="project" value="UniProtKB-KW"/>
</dbReference>
<keyword evidence="1" id="KW-0446">Lipid-binding</keyword>
<gene>
    <name evidence="2" type="ORF">CLV35_2369</name>
</gene>
<name>A0A420XNX3_9ACTN</name>
<keyword evidence="3" id="KW-1185">Reference proteome</keyword>
<dbReference type="InterPro" id="IPR050270">
    <property type="entry name" value="DegV_domain_contain"/>
</dbReference>
<comment type="caution">
    <text evidence="2">The sequence shown here is derived from an EMBL/GenBank/DDBJ whole genome shotgun (WGS) entry which is preliminary data.</text>
</comment>
<dbReference type="InParanoid" id="A0A420XNX3"/>
<dbReference type="Pfam" id="PF02645">
    <property type="entry name" value="DegV"/>
    <property type="match status" value="1"/>
</dbReference>
<sequence length="273" mass="27166">MVTDSTACLPAARAAAAGVTVVPLRVVLGPREGAEDEIAPAEVAEALRRRVRVTTSAPSPRALRAAYAAAMSAGATGVVSVHLSTSWSGTLAAAQSAAAEAPLPVTVVDAGTLAGPLAWAALDAAAAATAGGSLDEVAAAAGRSAERSSMWFLVPTLEHLRRGGRIRTGSALLGTALAVKPILRVHGGALETVDRVRTLARALDRLVEVTSGPVAGSSRVTVHHLGDADRAAELVARLAPLTAATVEVVEVGAVIGAHVGPGVLAVAVDGVAP</sequence>
<evidence type="ECO:0000313" key="2">
    <source>
        <dbReference type="EMBL" id="RKS73875.1"/>
    </source>
</evidence>
<dbReference type="SUPFAM" id="SSF82549">
    <property type="entry name" value="DAK1/DegV-like"/>
    <property type="match status" value="1"/>
</dbReference>
<reference evidence="2 3" key="1">
    <citation type="submission" date="2018-10" db="EMBL/GenBank/DDBJ databases">
        <title>Genomic Encyclopedia of Archaeal and Bacterial Type Strains, Phase II (KMG-II): from individual species to whole genera.</title>
        <authorList>
            <person name="Goeker M."/>
        </authorList>
    </citation>
    <scope>NUCLEOTIDE SEQUENCE [LARGE SCALE GENOMIC DNA]</scope>
    <source>
        <strain evidence="2 3">RP-AC37</strain>
    </source>
</reference>
<proteinExistence type="predicted"/>
<evidence type="ECO:0000313" key="3">
    <source>
        <dbReference type="Proteomes" id="UP000281955"/>
    </source>
</evidence>
<dbReference type="EMBL" id="RBWV01000012">
    <property type="protein sequence ID" value="RKS73875.1"/>
    <property type="molecule type" value="Genomic_DNA"/>
</dbReference>
<dbReference type="PANTHER" id="PTHR33434:SF2">
    <property type="entry name" value="FATTY ACID-BINDING PROTEIN TM_1468"/>
    <property type="match status" value="1"/>
</dbReference>
<evidence type="ECO:0000256" key="1">
    <source>
        <dbReference type="ARBA" id="ARBA00023121"/>
    </source>
</evidence>
<dbReference type="AlphaFoldDB" id="A0A420XNX3"/>
<dbReference type="NCBIfam" id="TIGR00762">
    <property type="entry name" value="DegV"/>
    <property type="match status" value="1"/>
</dbReference>
<accession>A0A420XNX3</accession>
<organism evidence="2 3">
    <name type="scientific">Motilibacter peucedani</name>
    <dbReference type="NCBI Taxonomy" id="598650"/>
    <lineage>
        <taxon>Bacteria</taxon>
        <taxon>Bacillati</taxon>
        <taxon>Actinomycetota</taxon>
        <taxon>Actinomycetes</taxon>
        <taxon>Motilibacterales</taxon>
        <taxon>Motilibacteraceae</taxon>
        <taxon>Motilibacter</taxon>
    </lineage>
</organism>
<protein>
    <submittedName>
        <fullName evidence="2">DegV family protein with EDD domain</fullName>
    </submittedName>
</protein>
<dbReference type="InterPro" id="IPR043168">
    <property type="entry name" value="DegV_C"/>
</dbReference>